<dbReference type="InterPro" id="IPR001279">
    <property type="entry name" value="Metallo-B-lactamas"/>
</dbReference>
<dbReference type="GO" id="GO:0005737">
    <property type="term" value="C:cytoplasm"/>
    <property type="evidence" value="ECO:0007669"/>
    <property type="project" value="TreeGrafter"/>
</dbReference>
<comment type="caution">
    <text evidence="3">The sequence shown here is derived from an EMBL/GenBank/DDBJ whole genome shotgun (WGS) entry which is preliminary data.</text>
</comment>
<feature type="domain" description="Metallo-beta-lactamase" evidence="2">
    <location>
        <begin position="85"/>
        <end position="281"/>
    </location>
</feature>
<accession>A0A7V4XSP1</accession>
<name>A0A7V4XSP1_9BACT</name>
<organism evidence="3">
    <name type="scientific">Acidobacterium capsulatum</name>
    <dbReference type="NCBI Taxonomy" id="33075"/>
    <lineage>
        <taxon>Bacteria</taxon>
        <taxon>Pseudomonadati</taxon>
        <taxon>Acidobacteriota</taxon>
        <taxon>Terriglobia</taxon>
        <taxon>Terriglobales</taxon>
        <taxon>Acidobacteriaceae</taxon>
        <taxon>Acidobacterium</taxon>
    </lineage>
</organism>
<dbReference type="SUPFAM" id="SSF56281">
    <property type="entry name" value="Metallo-hydrolase/oxidoreductase"/>
    <property type="match status" value="1"/>
</dbReference>
<dbReference type="EMBL" id="DTKL01000039">
    <property type="protein sequence ID" value="HGY94347.1"/>
    <property type="molecule type" value="Genomic_DNA"/>
</dbReference>
<evidence type="ECO:0000256" key="1">
    <source>
        <dbReference type="SAM" id="MobiDB-lite"/>
    </source>
</evidence>
<reference evidence="3" key="1">
    <citation type="journal article" date="2020" name="mSystems">
        <title>Genome- and Community-Level Interaction Insights into Carbon Utilization and Element Cycling Functions of Hydrothermarchaeota in Hydrothermal Sediment.</title>
        <authorList>
            <person name="Zhou Z."/>
            <person name="Liu Y."/>
            <person name="Xu W."/>
            <person name="Pan J."/>
            <person name="Luo Z.H."/>
            <person name="Li M."/>
        </authorList>
    </citation>
    <scope>NUCLEOTIDE SEQUENCE [LARGE SCALE GENOMIC DNA]</scope>
    <source>
        <strain evidence="3">SpSt-855</strain>
    </source>
</reference>
<evidence type="ECO:0000259" key="2">
    <source>
        <dbReference type="Pfam" id="PF12706"/>
    </source>
</evidence>
<dbReference type="Pfam" id="PF12706">
    <property type="entry name" value="Lactamase_B_2"/>
    <property type="match status" value="1"/>
</dbReference>
<feature type="region of interest" description="Disordered" evidence="1">
    <location>
        <begin position="1"/>
        <end position="27"/>
    </location>
</feature>
<gene>
    <name evidence="3" type="ORF">ENW50_06640</name>
</gene>
<dbReference type="InterPro" id="IPR036866">
    <property type="entry name" value="RibonucZ/Hydroxyglut_hydro"/>
</dbReference>
<dbReference type="AlphaFoldDB" id="A0A7V4XSP1"/>
<dbReference type="PANTHER" id="PTHR15032:SF4">
    <property type="entry name" value="N-ACYL-PHOSPHATIDYLETHANOLAMINE-HYDROLYZING PHOSPHOLIPASE D"/>
    <property type="match status" value="1"/>
</dbReference>
<protein>
    <submittedName>
        <fullName evidence="3">MBL fold metallo-hydrolase</fullName>
    </submittedName>
</protein>
<keyword evidence="3" id="KW-0378">Hydrolase</keyword>
<dbReference type="GO" id="GO:0016787">
    <property type="term" value="F:hydrolase activity"/>
    <property type="evidence" value="ECO:0007669"/>
    <property type="project" value="UniProtKB-KW"/>
</dbReference>
<evidence type="ECO:0000313" key="3">
    <source>
        <dbReference type="EMBL" id="HGY94347.1"/>
    </source>
</evidence>
<sequence length="337" mass="38446">MTMPTHNRSPWRGPHVRRGRFYNPDTPKQNFSSFLRWVTQRKPGPWEKFRKTDPGPRPPDRVEGDTLHVTFVNHSTFLLQTMGLNLLTDPVWSERVSPVSFAGPRRHRAPGLNFEDLPPIDAILLSHNHYDHCDYATLRQLAQRFAPAIFCPLGLQQALRKLGFERIHELDWWQSTEWNGLQMHCVPAQHFSARGPFDRNRTLWCGWMMRSTCGKIYFAGDTGFGGFFEEIAADFRNIRMALLPIGAYEPEWFMGPIHMTPEQAVEAHRILRPHMSIATHFGTFSLADDGEFAPLQRLHAKLATTPVATPFVVLREGESHTLQPATEAAAVSATTQD</sequence>
<proteinExistence type="predicted"/>
<dbReference type="Gene3D" id="3.60.15.10">
    <property type="entry name" value="Ribonuclease Z/Hydroxyacylglutathione hydrolase-like"/>
    <property type="match status" value="1"/>
</dbReference>
<dbReference type="PANTHER" id="PTHR15032">
    <property type="entry name" value="N-ACYL-PHOSPHATIDYLETHANOLAMINE-HYDROLYZING PHOSPHOLIPASE D"/>
    <property type="match status" value="1"/>
</dbReference>